<evidence type="ECO:0000256" key="5">
    <source>
        <dbReference type="ARBA" id="ARBA00022475"/>
    </source>
</evidence>
<organism evidence="11 12">
    <name type="scientific">Barnesiella viscericola</name>
    <dbReference type="NCBI Taxonomy" id="397865"/>
    <lineage>
        <taxon>Bacteria</taxon>
        <taxon>Pseudomonadati</taxon>
        <taxon>Bacteroidota</taxon>
        <taxon>Bacteroidia</taxon>
        <taxon>Bacteroidales</taxon>
        <taxon>Barnesiellaceae</taxon>
        <taxon>Barnesiella</taxon>
    </lineage>
</organism>
<proteinExistence type="inferred from homology"/>
<feature type="transmembrane region" description="Helical" evidence="10">
    <location>
        <begin position="98"/>
        <end position="120"/>
    </location>
</feature>
<dbReference type="InterPro" id="IPR045070">
    <property type="entry name" value="MATE_MepA-like"/>
</dbReference>
<evidence type="ECO:0000313" key="12">
    <source>
        <dbReference type="Proteomes" id="UP000757103"/>
    </source>
</evidence>
<dbReference type="CDD" id="cd13143">
    <property type="entry name" value="MATE_MepA_like"/>
    <property type="match status" value="1"/>
</dbReference>
<evidence type="ECO:0000256" key="6">
    <source>
        <dbReference type="ARBA" id="ARBA00022692"/>
    </source>
</evidence>
<keyword evidence="6 10" id="KW-0812">Transmembrane</keyword>
<feature type="transmembrane region" description="Helical" evidence="10">
    <location>
        <begin position="198"/>
        <end position="218"/>
    </location>
</feature>
<evidence type="ECO:0000256" key="1">
    <source>
        <dbReference type="ARBA" id="ARBA00004651"/>
    </source>
</evidence>
<evidence type="ECO:0000256" key="4">
    <source>
        <dbReference type="ARBA" id="ARBA00022448"/>
    </source>
</evidence>
<dbReference type="InterPro" id="IPR051327">
    <property type="entry name" value="MATE_MepA_subfamily"/>
</dbReference>
<dbReference type="Proteomes" id="UP000757103">
    <property type="component" value="Unassembled WGS sequence"/>
</dbReference>
<dbReference type="GO" id="GO:0046677">
    <property type="term" value="P:response to antibiotic"/>
    <property type="evidence" value="ECO:0007669"/>
    <property type="project" value="UniProtKB-KW"/>
</dbReference>
<comment type="caution">
    <text evidence="11">The sequence shown here is derived from an EMBL/GenBank/DDBJ whole genome shotgun (WGS) entry which is preliminary data.</text>
</comment>
<accession>A0A921MS38</accession>
<feature type="transmembrane region" description="Helical" evidence="10">
    <location>
        <begin position="421"/>
        <end position="441"/>
    </location>
</feature>
<dbReference type="GO" id="GO:0042910">
    <property type="term" value="F:xenobiotic transmembrane transporter activity"/>
    <property type="evidence" value="ECO:0007669"/>
    <property type="project" value="InterPro"/>
</dbReference>
<feature type="transmembrane region" description="Helical" evidence="10">
    <location>
        <begin position="396"/>
        <end position="415"/>
    </location>
</feature>
<keyword evidence="9" id="KW-0046">Antibiotic resistance</keyword>
<dbReference type="RefSeq" id="WP_273306578.1">
    <property type="nucleotide sequence ID" value="NZ_CASDXW010000013.1"/>
</dbReference>
<name>A0A921MS38_9BACT</name>
<comment type="similarity">
    <text evidence="2">Belongs to the multi antimicrobial extrusion (MATE) (TC 2.A.66.1) family. MepA subfamily.</text>
</comment>
<reference evidence="11" key="2">
    <citation type="submission" date="2021-09" db="EMBL/GenBank/DDBJ databases">
        <authorList>
            <person name="Gilroy R."/>
        </authorList>
    </citation>
    <scope>NUCLEOTIDE SEQUENCE</scope>
    <source>
        <strain evidence="11">CHK121-7720</strain>
    </source>
</reference>
<evidence type="ECO:0000256" key="9">
    <source>
        <dbReference type="ARBA" id="ARBA00023251"/>
    </source>
</evidence>
<comment type="subcellular location">
    <subcellularLocation>
        <location evidence="1">Cell membrane</location>
        <topology evidence="1">Multi-pass membrane protein</topology>
    </subcellularLocation>
</comment>
<protein>
    <recommendedName>
        <fullName evidence="3">Multidrug export protein MepA</fullName>
    </recommendedName>
</protein>
<dbReference type="Pfam" id="PF01554">
    <property type="entry name" value="MatE"/>
    <property type="match status" value="2"/>
</dbReference>
<evidence type="ECO:0000256" key="10">
    <source>
        <dbReference type="SAM" id="Phobius"/>
    </source>
</evidence>
<keyword evidence="5" id="KW-1003">Cell membrane</keyword>
<evidence type="ECO:0000313" key="11">
    <source>
        <dbReference type="EMBL" id="HJG89534.1"/>
    </source>
</evidence>
<dbReference type="InterPro" id="IPR048279">
    <property type="entry name" value="MdtK-like"/>
</dbReference>
<feature type="transmembrane region" description="Helical" evidence="10">
    <location>
        <begin position="319"/>
        <end position="345"/>
    </location>
</feature>
<dbReference type="InterPro" id="IPR002528">
    <property type="entry name" value="MATE_fam"/>
</dbReference>
<keyword evidence="4" id="KW-0813">Transport</keyword>
<keyword evidence="8 10" id="KW-0472">Membrane</keyword>
<evidence type="ECO:0000256" key="3">
    <source>
        <dbReference type="ARBA" id="ARBA00022106"/>
    </source>
</evidence>
<reference evidence="11" key="1">
    <citation type="journal article" date="2021" name="PeerJ">
        <title>Extensive microbial diversity within the chicken gut microbiome revealed by metagenomics and culture.</title>
        <authorList>
            <person name="Gilroy R."/>
            <person name="Ravi A."/>
            <person name="Getino M."/>
            <person name="Pursley I."/>
            <person name="Horton D.L."/>
            <person name="Alikhan N.F."/>
            <person name="Baker D."/>
            <person name="Gharbi K."/>
            <person name="Hall N."/>
            <person name="Watson M."/>
            <person name="Adriaenssens E.M."/>
            <person name="Foster-Nyarko E."/>
            <person name="Jarju S."/>
            <person name="Secka A."/>
            <person name="Antonio M."/>
            <person name="Oren A."/>
            <person name="Chaudhuri R.R."/>
            <person name="La Ragione R."/>
            <person name="Hildebrand F."/>
            <person name="Pallen M.J."/>
        </authorList>
    </citation>
    <scope>NUCLEOTIDE SEQUENCE</scope>
    <source>
        <strain evidence="11">CHK121-7720</strain>
    </source>
</reference>
<gene>
    <name evidence="11" type="ORF">K8U91_08725</name>
</gene>
<feature type="transmembrane region" description="Helical" evidence="10">
    <location>
        <begin position="170"/>
        <end position="192"/>
    </location>
</feature>
<feature type="transmembrane region" description="Helical" evidence="10">
    <location>
        <begin position="275"/>
        <end position="298"/>
    </location>
</feature>
<evidence type="ECO:0000256" key="8">
    <source>
        <dbReference type="ARBA" id="ARBA00023136"/>
    </source>
</evidence>
<feature type="transmembrane region" description="Helical" evidence="10">
    <location>
        <begin position="140"/>
        <end position="158"/>
    </location>
</feature>
<feature type="transmembrane region" description="Helical" evidence="10">
    <location>
        <begin position="238"/>
        <end position="263"/>
    </location>
</feature>
<evidence type="ECO:0000256" key="7">
    <source>
        <dbReference type="ARBA" id="ARBA00022989"/>
    </source>
</evidence>
<feature type="transmembrane region" description="Helical" evidence="10">
    <location>
        <begin position="365"/>
        <end position="384"/>
    </location>
</feature>
<dbReference type="EMBL" id="DYUD01000024">
    <property type="protein sequence ID" value="HJG89534.1"/>
    <property type="molecule type" value="Genomic_DNA"/>
</dbReference>
<dbReference type="PIRSF" id="PIRSF006603">
    <property type="entry name" value="DinF"/>
    <property type="match status" value="1"/>
</dbReference>
<dbReference type="AlphaFoldDB" id="A0A921MS38"/>
<dbReference type="PANTHER" id="PTHR43823">
    <property type="entry name" value="SPORULATION PROTEIN YKVU"/>
    <property type="match status" value="1"/>
</dbReference>
<evidence type="ECO:0000256" key="2">
    <source>
        <dbReference type="ARBA" id="ARBA00008417"/>
    </source>
</evidence>
<keyword evidence="7 10" id="KW-1133">Transmembrane helix</keyword>
<feature type="transmembrane region" description="Helical" evidence="10">
    <location>
        <begin position="20"/>
        <end position="40"/>
    </location>
</feature>
<dbReference type="PANTHER" id="PTHR43823:SF3">
    <property type="entry name" value="MULTIDRUG EXPORT PROTEIN MEPA"/>
    <property type="match status" value="1"/>
</dbReference>
<dbReference type="GO" id="GO:0015297">
    <property type="term" value="F:antiporter activity"/>
    <property type="evidence" value="ECO:0007669"/>
    <property type="project" value="InterPro"/>
</dbReference>
<sequence>MNRKNDIRAELATLPVGKLLWRYSVPAIVGTMVMSLYNVIDRIFIGQGVGPDAISGLALTFPIMSISGAIGMLVGQGAAARISIVLGQDDKEKAEKILANSLILSITFALCYLSLFVVFMDDILRSFGGSDRTIPYAREFLLYIMPGMLFTNLCYSFNNMMRASGYPGKAMYTMLIGAFSNLILAPIFIFGLKLGIKGAAIATDIAMTISAVFVMAHFCNSRSNVRFHRRYFKLEWAILINIVSIGMSPFLVNIASSVINAIINTSLYRYGGDEAIGAFGIFNSYATLVVMLIVGLCQGMQPVVGYNYGAGNYNRMTRAFKITCAVATLCATVGWIGSTFFPYYIIRAFTTDEHLIEVAIHGMRIAMGVFPIVGLQIVTTNLFQSLGMASKAIFMSLTRQVIFLIPLLLVLPRLFDLDGVWGAMPVSDTIATLVTLLMLWYTRKKMIRNHSANTPA</sequence>
<dbReference type="GO" id="GO:0005886">
    <property type="term" value="C:plasma membrane"/>
    <property type="evidence" value="ECO:0007669"/>
    <property type="project" value="UniProtKB-SubCell"/>
</dbReference>
<dbReference type="NCBIfam" id="TIGR00797">
    <property type="entry name" value="matE"/>
    <property type="match status" value="1"/>
</dbReference>
<feature type="transmembrane region" description="Helical" evidence="10">
    <location>
        <begin position="60"/>
        <end position="86"/>
    </location>
</feature>